<name>A0A7T2GJZ7_9SPHN</name>
<proteinExistence type="predicted"/>
<sequence length="107" mass="11593">MTTPLVINLPHKLGRDEARRRIEGGTSKLASHIPGGAAEVSHDWAGDRMNLSVQAMGQAVTSQIDVEEANVRLQVLLPGMLGMFSSQIEAFLRGKGGQLLEDKSRKD</sequence>
<dbReference type="AlphaFoldDB" id="A0A7T2GJZ7"/>
<dbReference type="RefSeq" id="WP_200971564.1">
    <property type="nucleotide sequence ID" value="NZ_CP065592.1"/>
</dbReference>
<organism evidence="1 2">
    <name type="scientific">Allosphingosinicella flava</name>
    <dbReference type="NCBI Taxonomy" id="2771430"/>
    <lineage>
        <taxon>Bacteria</taxon>
        <taxon>Pseudomonadati</taxon>
        <taxon>Pseudomonadota</taxon>
        <taxon>Alphaproteobacteria</taxon>
        <taxon>Sphingomonadales</taxon>
        <taxon>Sphingomonadaceae</taxon>
        <taxon>Allosphingosinicella</taxon>
    </lineage>
</organism>
<dbReference type="EMBL" id="CP065592">
    <property type="protein sequence ID" value="QPQ54888.1"/>
    <property type="molecule type" value="Genomic_DNA"/>
</dbReference>
<evidence type="ECO:0000313" key="2">
    <source>
        <dbReference type="Proteomes" id="UP000594873"/>
    </source>
</evidence>
<keyword evidence="2" id="KW-1185">Reference proteome</keyword>
<accession>A0A7T2GJZ7</accession>
<gene>
    <name evidence="1" type="ORF">IC614_11305</name>
</gene>
<reference evidence="1 2" key="1">
    <citation type="submission" date="2020-11" db="EMBL/GenBank/DDBJ databases">
        <title>Genome seq and assembly of Sphingosinicella sp.</title>
        <authorList>
            <person name="Chhetri G."/>
        </authorList>
    </citation>
    <scope>NUCLEOTIDE SEQUENCE [LARGE SCALE GENOMIC DNA]</scope>
    <source>
        <strain evidence="1 2">UDD2</strain>
    </source>
</reference>
<dbReference type="InterPro" id="IPR013433">
    <property type="entry name" value="PHA_gran_rgn"/>
</dbReference>
<dbReference type="KEGG" id="sflv:IC614_11305"/>
<evidence type="ECO:0000313" key="1">
    <source>
        <dbReference type="EMBL" id="QPQ54888.1"/>
    </source>
</evidence>
<dbReference type="Pfam" id="PF09650">
    <property type="entry name" value="PHA_gran_rgn"/>
    <property type="match status" value="1"/>
</dbReference>
<dbReference type="Proteomes" id="UP000594873">
    <property type="component" value="Chromosome"/>
</dbReference>
<protein>
    <submittedName>
        <fullName evidence="1">Polyhydroxyalkanoic acid system family protein</fullName>
    </submittedName>
</protein>